<dbReference type="OrthoDB" id="6897133at2"/>
<protein>
    <recommendedName>
        <fullName evidence="1">HTH cro/C1-type domain-containing protein</fullName>
    </recommendedName>
</protein>
<organism evidence="2 3">
    <name type="scientific">Pseudomonas fluorescens</name>
    <dbReference type="NCBI Taxonomy" id="294"/>
    <lineage>
        <taxon>Bacteria</taxon>
        <taxon>Pseudomonadati</taxon>
        <taxon>Pseudomonadota</taxon>
        <taxon>Gammaproteobacteria</taxon>
        <taxon>Pseudomonadales</taxon>
        <taxon>Pseudomonadaceae</taxon>
        <taxon>Pseudomonas</taxon>
    </lineage>
</organism>
<accession>A0A5E6V459</accession>
<gene>
    <name evidence="2" type="ORF">PS862_04650</name>
</gene>
<sequence>MTTLFDVADMLKQARGKARLSQEALAKRAGVSRSTVARMETMSKGDMSVSAFVRLLEAAGYDLKLVKAGHERTVEDILAEQRSGVSE</sequence>
<reference evidence="2 3" key="1">
    <citation type="submission" date="2019-09" db="EMBL/GenBank/DDBJ databases">
        <authorList>
            <person name="Chandra G."/>
            <person name="Truman W A."/>
        </authorList>
    </citation>
    <scope>NUCLEOTIDE SEQUENCE [LARGE SCALE GENOMIC DNA]</scope>
    <source>
        <strain evidence="2">PS862</strain>
    </source>
</reference>
<evidence type="ECO:0000313" key="3">
    <source>
        <dbReference type="Proteomes" id="UP000385207"/>
    </source>
</evidence>
<dbReference type="InterPro" id="IPR001387">
    <property type="entry name" value="Cro/C1-type_HTH"/>
</dbReference>
<proteinExistence type="predicted"/>
<dbReference type="GO" id="GO:0003677">
    <property type="term" value="F:DNA binding"/>
    <property type="evidence" value="ECO:0007669"/>
    <property type="project" value="InterPro"/>
</dbReference>
<dbReference type="Gene3D" id="1.10.260.40">
    <property type="entry name" value="lambda repressor-like DNA-binding domains"/>
    <property type="match status" value="1"/>
</dbReference>
<dbReference type="RefSeq" id="WP_150746828.1">
    <property type="nucleotide sequence ID" value="NZ_CABVHE010000037.1"/>
</dbReference>
<dbReference type="SMART" id="SM00530">
    <property type="entry name" value="HTH_XRE"/>
    <property type="match status" value="1"/>
</dbReference>
<name>A0A5E6V459_PSEFL</name>
<evidence type="ECO:0000259" key="1">
    <source>
        <dbReference type="PROSITE" id="PS50943"/>
    </source>
</evidence>
<dbReference type="Pfam" id="PF13560">
    <property type="entry name" value="HTH_31"/>
    <property type="match status" value="1"/>
</dbReference>
<dbReference type="SUPFAM" id="SSF47413">
    <property type="entry name" value="lambda repressor-like DNA-binding domains"/>
    <property type="match status" value="1"/>
</dbReference>
<evidence type="ECO:0000313" key="2">
    <source>
        <dbReference type="EMBL" id="VVP36537.1"/>
    </source>
</evidence>
<dbReference type="CDD" id="cd00093">
    <property type="entry name" value="HTH_XRE"/>
    <property type="match status" value="1"/>
</dbReference>
<feature type="domain" description="HTH cro/C1-type" evidence="1">
    <location>
        <begin position="11"/>
        <end position="41"/>
    </location>
</feature>
<dbReference type="InterPro" id="IPR010982">
    <property type="entry name" value="Lambda_DNA-bd_dom_sf"/>
</dbReference>
<dbReference type="EMBL" id="CABVII010000024">
    <property type="protein sequence ID" value="VVP36537.1"/>
    <property type="molecule type" value="Genomic_DNA"/>
</dbReference>
<dbReference type="AlphaFoldDB" id="A0A5E6V459"/>
<dbReference type="Proteomes" id="UP000385207">
    <property type="component" value="Unassembled WGS sequence"/>
</dbReference>
<dbReference type="PROSITE" id="PS50943">
    <property type="entry name" value="HTH_CROC1"/>
    <property type="match status" value="1"/>
</dbReference>